<dbReference type="RefSeq" id="XP_013959174.1">
    <property type="nucleotide sequence ID" value="XM_014103699.1"/>
</dbReference>
<dbReference type="STRING" id="413071.G9ML85"/>
<gene>
    <name evidence="2" type="ORF">TRIVIDRAFT_61728</name>
</gene>
<evidence type="ECO:0000256" key="1">
    <source>
        <dbReference type="SAM" id="MobiDB-lite"/>
    </source>
</evidence>
<feature type="region of interest" description="Disordered" evidence="1">
    <location>
        <begin position="862"/>
        <end position="965"/>
    </location>
</feature>
<feature type="compositionally biased region" description="Low complexity" evidence="1">
    <location>
        <begin position="739"/>
        <end position="752"/>
    </location>
</feature>
<reference evidence="2 3" key="1">
    <citation type="journal article" date="2011" name="Genome Biol.">
        <title>Comparative genome sequence analysis underscores mycoparasitism as the ancestral life style of Trichoderma.</title>
        <authorList>
            <person name="Kubicek C.P."/>
            <person name="Herrera-Estrella A."/>
            <person name="Seidl-Seiboth V."/>
            <person name="Martinez D.A."/>
            <person name="Druzhinina I.S."/>
            <person name="Thon M."/>
            <person name="Zeilinger S."/>
            <person name="Casas-Flores S."/>
            <person name="Horwitz B.A."/>
            <person name="Mukherjee P.K."/>
            <person name="Mukherjee M."/>
            <person name="Kredics L."/>
            <person name="Alcaraz L.D."/>
            <person name="Aerts A."/>
            <person name="Antal Z."/>
            <person name="Atanasova L."/>
            <person name="Cervantes-Badillo M.G."/>
            <person name="Challacombe J."/>
            <person name="Chertkov O."/>
            <person name="McCluskey K."/>
            <person name="Coulpier F."/>
            <person name="Deshpande N."/>
            <person name="von Doehren H."/>
            <person name="Ebbole D.J."/>
            <person name="Esquivel-Naranjo E.U."/>
            <person name="Fekete E."/>
            <person name="Flipphi M."/>
            <person name="Glaser F."/>
            <person name="Gomez-Rodriguez E.Y."/>
            <person name="Gruber S."/>
            <person name="Han C."/>
            <person name="Henrissat B."/>
            <person name="Hermosa R."/>
            <person name="Hernandez-Onate M."/>
            <person name="Karaffa L."/>
            <person name="Kosti I."/>
            <person name="Le Crom S."/>
            <person name="Lindquist E."/>
            <person name="Lucas S."/>
            <person name="Luebeck M."/>
            <person name="Luebeck P.S."/>
            <person name="Margeot A."/>
            <person name="Metz B."/>
            <person name="Misra M."/>
            <person name="Nevalainen H."/>
            <person name="Omann M."/>
            <person name="Packer N."/>
            <person name="Perrone G."/>
            <person name="Uresti-Rivera E.E."/>
            <person name="Salamov A."/>
            <person name="Schmoll M."/>
            <person name="Seiboth B."/>
            <person name="Shapiro H."/>
            <person name="Sukno S."/>
            <person name="Tamayo-Ramos J.A."/>
            <person name="Tisch D."/>
            <person name="Wiest A."/>
            <person name="Wilkinson H.H."/>
            <person name="Zhang M."/>
            <person name="Coutinho P.M."/>
            <person name="Kenerley C.M."/>
            <person name="Monte E."/>
            <person name="Baker S.E."/>
            <person name="Grigoriev I.V."/>
        </authorList>
    </citation>
    <scope>NUCLEOTIDE SEQUENCE [LARGE SCALE GENOMIC DNA]</scope>
    <source>
        <strain evidence="3">Gv29-8 / FGSC 10586</strain>
    </source>
</reference>
<dbReference type="OMA" id="SQGRIMA"/>
<feature type="region of interest" description="Disordered" evidence="1">
    <location>
        <begin position="547"/>
        <end position="578"/>
    </location>
</feature>
<protein>
    <submittedName>
        <fullName evidence="2">Uncharacterized protein</fullName>
    </submittedName>
</protein>
<feature type="compositionally biased region" description="Polar residues" evidence="1">
    <location>
        <begin position="1060"/>
        <end position="1069"/>
    </location>
</feature>
<feature type="region of interest" description="Disordered" evidence="1">
    <location>
        <begin position="595"/>
        <end position="825"/>
    </location>
</feature>
<proteinExistence type="predicted"/>
<accession>G9ML85</accession>
<feature type="region of interest" description="Disordered" evidence="1">
    <location>
        <begin position="1013"/>
        <end position="1070"/>
    </location>
</feature>
<dbReference type="HOGENOM" id="CLU_009274_1_0_1"/>
<feature type="region of interest" description="Disordered" evidence="1">
    <location>
        <begin position="346"/>
        <end position="493"/>
    </location>
</feature>
<keyword evidence="3" id="KW-1185">Reference proteome</keyword>
<feature type="compositionally biased region" description="Basic and acidic residues" evidence="1">
    <location>
        <begin position="351"/>
        <end position="362"/>
    </location>
</feature>
<evidence type="ECO:0000313" key="2">
    <source>
        <dbReference type="EMBL" id="EHK24978.1"/>
    </source>
</evidence>
<feature type="compositionally biased region" description="Polar residues" evidence="1">
    <location>
        <begin position="384"/>
        <end position="398"/>
    </location>
</feature>
<evidence type="ECO:0000313" key="3">
    <source>
        <dbReference type="Proteomes" id="UP000007115"/>
    </source>
</evidence>
<dbReference type="Proteomes" id="UP000007115">
    <property type="component" value="Unassembled WGS sequence"/>
</dbReference>
<dbReference type="AlphaFoldDB" id="G9ML85"/>
<dbReference type="OrthoDB" id="5244050at2759"/>
<feature type="compositionally biased region" description="Polar residues" evidence="1">
    <location>
        <begin position="917"/>
        <end position="926"/>
    </location>
</feature>
<feature type="compositionally biased region" description="Basic and acidic residues" evidence="1">
    <location>
        <begin position="931"/>
        <end position="941"/>
    </location>
</feature>
<feature type="compositionally biased region" description="Basic and acidic residues" evidence="1">
    <location>
        <begin position="563"/>
        <end position="578"/>
    </location>
</feature>
<feature type="compositionally biased region" description="Low complexity" evidence="1">
    <location>
        <begin position="679"/>
        <end position="690"/>
    </location>
</feature>
<feature type="region of interest" description="Disordered" evidence="1">
    <location>
        <begin position="281"/>
        <end position="302"/>
    </location>
</feature>
<feature type="compositionally biased region" description="Basic and acidic residues" evidence="1">
    <location>
        <begin position="1045"/>
        <end position="1056"/>
    </location>
</feature>
<comment type="caution">
    <text evidence="2">The sequence shown here is derived from an EMBL/GenBank/DDBJ whole genome shotgun (WGS) entry which is preliminary data.</text>
</comment>
<dbReference type="EMBL" id="ABDF02000004">
    <property type="protein sequence ID" value="EHK24978.1"/>
    <property type="molecule type" value="Genomic_DNA"/>
</dbReference>
<sequence length="1100" mass="122018">MASVRDDLRGGRFGFTGAKYEYRRKALMECTSPCCPKELLLPTRGIQRYFPPLVIQPCLLLSLVLPIATKGNRRRRRTAKGPLSAAGFNLHPQSHHFPNRFSLLYQPEHVPPTKCYVYDKHARPDELDNYPRPYPHILLALVILIGWSHWLYCSSGLIQHGRTLDLASPHPRRYPQLLFIYTRAPIPDLACLFYKLASFPAITTRLPAREIVCSAASSSLLLRLAVSPTAKARRKYAINDRGSLASGIRERQNHRQSSVFCDCEFTDALWGKSYRMRKFNFSRPARKKPQEPPPPMPAMPMSKAHKILGSTPLSIDPSSIHDAPPPTVSVGMYEDNTLNDMDLNLRQTRMTRADDDRRKERGPSPSNLRLSALTDNMNFGGKHSSGTLKKAQSSSTIKSWHDKSKHSRSLSRQASIPLMNTALSSNPHTFSDVDDTAKLRKKPPKLDFAAMGPSPRVSRKEPEAFNPSASNNSIKTPTVSSPYSTASHRQSDLRGMFKRRTKDSFRSFVHDASPSNAAEARRMTTQLSDNGLSTLYDHYEQMTFRHAIDDDPDVMSSPVYKKGPTDGHSQGESEWREPQGRQNLDWLHKPLNESHESKAVAHSEYSSSPGDGARSVSSRHTRTSRASRQTDSGLLQEADFHDKSVLLLSSDSEEDDDDEKSSTRDHVPLPTRPLPEPPSQRQSRSSRSRQVSGHESGALQNKKTSFAPSNTYIAIPSAERKRLSPSPSRLHPPFRDGSRSSSPKPSVGSTNSTRSGLTSQIGYGAEDSVPTTVLPARRPSQAELDRQKALAALTSGSGPSLRRVSAATSSDQPDQEPTPPLSPSSVNFYLRSARSSIDDSNSQGRIMALTRQEEMLISALRKKTQAMREKSQLGSANKSQSDSRPGRRHVSSPSQVMVTDSMLDFDFPAPPSHGSRNRQSGASSMLSAPITEHHFGEDEPYRAPSRLTADTGSERASFVSSIRGPEEFGEQQDVLVYLDQSKHASGQWSQTGGDGQALDEAAMSSGFHAVSWDYPEDKRTSKLKGRATSRQQMQAECMSPSKLTRLSEDGGEDVPRPDSPISNDTFQPRQQRRAVLNTARLSAVGFVRKDPELGWWGDDD</sequence>
<feature type="compositionally biased region" description="Polar residues" evidence="1">
    <location>
        <begin position="467"/>
        <end position="488"/>
    </location>
</feature>
<name>G9ML85_HYPVG</name>
<dbReference type="GeneID" id="25796268"/>
<dbReference type="VEuPathDB" id="FungiDB:TRIVIDRAFT_61728"/>
<feature type="compositionally biased region" description="Polar residues" evidence="1">
    <location>
        <begin position="698"/>
        <end position="712"/>
    </location>
</feature>
<feature type="compositionally biased region" description="Polar residues" evidence="1">
    <location>
        <begin position="872"/>
        <end position="883"/>
    </location>
</feature>
<dbReference type="InParanoid" id="G9ML85"/>
<feature type="compositionally biased region" description="Polar residues" evidence="1">
    <location>
        <begin position="364"/>
        <end position="377"/>
    </location>
</feature>
<dbReference type="eggNOG" id="ENOG502SNX3">
    <property type="taxonomic scope" value="Eukaryota"/>
</dbReference>
<organism evidence="2 3">
    <name type="scientific">Hypocrea virens (strain Gv29-8 / FGSC 10586)</name>
    <name type="common">Gliocladium virens</name>
    <name type="synonym">Trichoderma virens</name>
    <dbReference type="NCBI Taxonomy" id="413071"/>
    <lineage>
        <taxon>Eukaryota</taxon>
        <taxon>Fungi</taxon>
        <taxon>Dikarya</taxon>
        <taxon>Ascomycota</taxon>
        <taxon>Pezizomycotina</taxon>
        <taxon>Sordariomycetes</taxon>
        <taxon>Hypocreomycetidae</taxon>
        <taxon>Hypocreales</taxon>
        <taxon>Hypocreaceae</taxon>
        <taxon>Trichoderma</taxon>
    </lineage>
</organism>